<dbReference type="Pfam" id="PF23598">
    <property type="entry name" value="LRR_14"/>
    <property type="match status" value="1"/>
</dbReference>
<evidence type="ECO:0000313" key="4">
    <source>
        <dbReference type="EMBL" id="MCI2230460.1"/>
    </source>
</evidence>
<organism evidence="4 5">
    <name type="scientific">Polaribacter marinus</name>
    <dbReference type="NCBI Taxonomy" id="2916838"/>
    <lineage>
        <taxon>Bacteria</taxon>
        <taxon>Pseudomonadati</taxon>
        <taxon>Bacteroidota</taxon>
        <taxon>Flavobacteriia</taxon>
        <taxon>Flavobacteriales</taxon>
        <taxon>Flavobacteriaceae</taxon>
    </lineage>
</organism>
<dbReference type="InterPro" id="IPR000157">
    <property type="entry name" value="TIR_dom"/>
</dbReference>
<dbReference type="PROSITE" id="PS51450">
    <property type="entry name" value="LRR"/>
    <property type="match status" value="1"/>
</dbReference>
<dbReference type="InterPro" id="IPR003591">
    <property type="entry name" value="Leu-rich_rpt_typical-subtyp"/>
</dbReference>
<dbReference type="Proteomes" id="UP001139369">
    <property type="component" value="Unassembled WGS sequence"/>
</dbReference>
<keyword evidence="5" id="KW-1185">Reference proteome</keyword>
<dbReference type="SMART" id="SM00255">
    <property type="entry name" value="TIR"/>
    <property type="match status" value="1"/>
</dbReference>
<reference evidence="4" key="1">
    <citation type="submission" date="2022-02" db="EMBL/GenBank/DDBJ databases">
        <title>Polaribacter sp. MSW13, isolated from seawater.</title>
        <authorList>
            <person name="Kristyanto S."/>
            <person name="Jung J."/>
            <person name="Jeon C.O."/>
        </authorList>
    </citation>
    <scope>NUCLEOTIDE SEQUENCE</scope>
    <source>
        <strain evidence="4">MSW13</strain>
    </source>
</reference>
<feature type="domain" description="TIR" evidence="3">
    <location>
        <begin position="153"/>
        <end position="296"/>
    </location>
</feature>
<evidence type="ECO:0000313" key="5">
    <source>
        <dbReference type="Proteomes" id="UP001139369"/>
    </source>
</evidence>
<dbReference type="InterPro" id="IPR050216">
    <property type="entry name" value="LRR_domain-containing"/>
</dbReference>
<accession>A0A9X2AMR1</accession>
<keyword evidence="1" id="KW-0433">Leucine-rich repeat</keyword>
<evidence type="ECO:0000256" key="2">
    <source>
        <dbReference type="ARBA" id="ARBA00022737"/>
    </source>
</evidence>
<gene>
    <name evidence="4" type="ORF">MC378_14870</name>
</gene>
<evidence type="ECO:0000256" key="1">
    <source>
        <dbReference type="ARBA" id="ARBA00022614"/>
    </source>
</evidence>
<protein>
    <submittedName>
        <fullName evidence="4">TIR domain-containing protein</fullName>
    </submittedName>
</protein>
<evidence type="ECO:0000259" key="3">
    <source>
        <dbReference type="PROSITE" id="PS50104"/>
    </source>
</evidence>
<dbReference type="PROSITE" id="PS50104">
    <property type="entry name" value="TIR"/>
    <property type="match status" value="1"/>
</dbReference>
<dbReference type="InterPro" id="IPR055414">
    <property type="entry name" value="LRR_R13L4/SHOC2-like"/>
</dbReference>
<dbReference type="Gene3D" id="3.40.50.10140">
    <property type="entry name" value="Toll/interleukin-1 receptor homology (TIR) domain"/>
    <property type="match status" value="1"/>
</dbReference>
<dbReference type="AlphaFoldDB" id="A0A9X2AMR1"/>
<dbReference type="InterPro" id="IPR001611">
    <property type="entry name" value="Leu-rich_rpt"/>
</dbReference>
<sequence>MKKLKVLNVNRNKIKSLPKQIQQLENLKILLIANNEISNLPSTFSNLRNLKELNLSHNNFKIFPKELYDIKTLQKIWINDLPLKKLPRKEIIENLINLNSIYCFGNKQDSKSLDPFYFQLTKLKGNLINELKTIEIIELKKTKTTLKKETKIMKNQIFISYSHEDRIWLEKVQIHLKALEHEEYNFDLWDDTKIKTGDKWKQEIEKALEKASIAILLISANFLASDFIKNDELPTLLRNAELKGTRILPVIIKPCIFSRIKNLSTFQALNNPEKALSDLTDSEVDKEMVKLTLNILEILESN</sequence>
<dbReference type="Gene3D" id="3.80.10.10">
    <property type="entry name" value="Ribonuclease Inhibitor"/>
    <property type="match status" value="1"/>
</dbReference>
<proteinExistence type="predicted"/>
<dbReference type="PANTHER" id="PTHR48051:SF1">
    <property type="entry name" value="RAS SUPPRESSOR PROTEIN 1"/>
    <property type="match status" value="1"/>
</dbReference>
<dbReference type="SUPFAM" id="SSF52200">
    <property type="entry name" value="Toll/Interleukin receptor TIR domain"/>
    <property type="match status" value="1"/>
</dbReference>
<keyword evidence="2" id="KW-0677">Repeat</keyword>
<dbReference type="InterPro" id="IPR032675">
    <property type="entry name" value="LRR_dom_sf"/>
</dbReference>
<dbReference type="SUPFAM" id="SSF52058">
    <property type="entry name" value="L domain-like"/>
    <property type="match status" value="1"/>
</dbReference>
<dbReference type="InterPro" id="IPR035897">
    <property type="entry name" value="Toll_tir_struct_dom_sf"/>
</dbReference>
<dbReference type="Pfam" id="PF13676">
    <property type="entry name" value="TIR_2"/>
    <property type="match status" value="1"/>
</dbReference>
<name>A0A9X2AMR1_9FLAO</name>
<dbReference type="EMBL" id="JAKQYM010000024">
    <property type="protein sequence ID" value="MCI2230460.1"/>
    <property type="molecule type" value="Genomic_DNA"/>
</dbReference>
<dbReference type="PANTHER" id="PTHR48051">
    <property type="match status" value="1"/>
</dbReference>
<dbReference type="SMART" id="SM00369">
    <property type="entry name" value="LRR_TYP"/>
    <property type="match status" value="3"/>
</dbReference>
<comment type="caution">
    <text evidence="4">The sequence shown here is derived from an EMBL/GenBank/DDBJ whole genome shotgun (WGS) entry which is preliminary data.</text>
</comment>
<dbReference type="GO" id="GO:0005737">
    <property type="term" value="C:cytoplasm"/>
    <property type="evidence" value="ECO:0007669"/>
    <property type="project" value="TreeGrafter"/>
</dbReference>
<dbReference type="GO" id="GO:0007165">
    <property type="term" value="P:signal transduction"/>
    <property type="evidence" value="ECO:0007669"/>
    <property type="project" value="InterPro"/>
</dbReference>